<dbReference type="RefSeq" id="WP_119988574.1">
    <property type="nucleotide sequence ID" value="NZ_CP032489.1"/>
</dbReference>
<dbReference type="KEGG" id="ark:D6B99_11665"/>
<keyword evidence="2" id="KW-1185">Reference proteome</keyword>
<evidence type="ECO:0000313" key="2">
    <source>
        <dbReference type="Proteomes" id="UP000266118"/>
    </source>
</evidence>
<name>A0A386HQR7_9BACT</name>
<accession>A0A386HQR7</accession>
<organism evidence="1 2">
    <name type="scientific">Arachidicoccus soli</name>
    <dbReference type="NCBI Taxonomy" id="2341117"/>
    <lineage>
        <taxon>Bacteria</taxon>
        <taxon>Pseudomonadati</taxon>
        <taxon>Bacteroidota</taxon>
        <taxon>Chitinophagia</taxon>
        <taxon>Chitinophagales</taxon>
        <taxon>Chitinophagaceae</taxon>
        <taxon>Arachidicoccus</taxon>
    </lineage>
</organism>
<dbReference type="OrthoDB" id="1100373at2"/>
<dbReference type="AlphaFoldDB" id="A0A386HQR7"/>
<dbReference type="EMBL" id="CP032489">
    <property type="protein sequence ID" value="AYD48195.1"/>
    <property type="molecule type" value="Genomic_DNA"/>
</dbReference>
<sequence length="91" mass="9594">MQISNGQILLDSAMQACGDAGQAAQIALNNGLSLTDDLEELQEITTPNADIDKTQVLELMNVPANISASKDNTVIGEGLGFWGLGTTFKIE</sequence>
<protein>
    <submittedName>
        <fullName evidence="1">Uncharacterized protein</fullName>
    </submittedName>
</protein>
<reference evidence="1 2" key="1">
    <citation type="submission" date="2018-09" db="EMBL/GenBank/DDBJ databases">
        <title>Arachidicoccus sp. nov., a bacterium isolated from soil.</title>
        <authorList>
            <person name="Weon H.-Y."/>
            <person name="Kwon S.-W."/>
            <person name="Lee S.A."/>
        </authorList>
    </citation>
    <scope>NUCLEOTIDE SEQUENCE [LARGE SCALE GENOMIC DNA]</scope>
    <source>
        <strain evidence="1 2">KIS59-12</strain>
    </source>
</reference>
<evidence type="ECO:0000313" key="1">
    <source>
        <dbReference type="EMBL" id="AYD48195.1"/>
    </source>
</evidence>
<gene>
    <name evidence="1" type="ORF">D6B99_11665</name>
</gene>
<proteinExistence type="predicted"/>
<dbReference type="Proteomes" id="UP000266118">
    <property type="component" value="Chromosome"/>
</dbReference>